<gene>
    <name evidence="2" type="ORF">IHE71_22340</name>
</gene>
<evidence type="ECO:0000256" key="1">
    <source>
        <dbReference type="SAM" id="MobiDB-lite"/>
    </source>
</evidence>
<accession>A0ABR9N514</accession>
<feature type="compositionally biased region" description="Low complexity" evidence="1">
    <location>
        <begin position="118"/>
        <end position="133"/>
    </location>
</feature>
<protein>
    <submittedName>
        <fullName evidence="2">GerMN domain-containing protein</fullName>
    </submittedName>
</protein>
<keyword evidence="3" id="KW-1185">Reference proteome</keyword>
<dbReference type="EMBL" id="JADAQT010000108">
    <property type="protein sequence ID" value="MBE1878440.1"/>
    <property type="molecule type" value="Genomic_DNA"/>
</dbReference>
<reference evidence="2 3" key="1">
    <citation type="submission" date="2020-10" db="EMBL/GenBank/DDBJ databases">
        <title>Myceligenerans pegani sp. nov., an endophytic actinomycete isolated from Peganum harmala L. in Xinjiang, China.</title>
        <authorList>
            <person name="Xin L."/>
        </authorList>
    </citation>
    <scope>NUCLEOTIDE SEQUENCE [LARGE SCALE GENOMIC DNA]</scope>
    <source>
        <strain evidence="2 3">TRM65318</strain>
    </source>
</reference>
<sequence>MSESRPAVRRATHRRRWAAVVTAAVAMGAALVPLGAHGAVGQDRGSDAQHQARLAFLASPIVTEFSESTRVARVDVSKDPRVANEWLEESADVMDGWTIVVGGFEVEPGAERRAADEAVGNPGAPGVAGAAPVCPDIPQGSRSTDGSTTPDLGCDLATGERRTGEPSAGEPSDTLATAVDDTLSALLPDADLAPAKVRLVAGAATVDVATGFDDALADGAAHPSDVWQALLFTAHSNGAVDSVTFTLDGDCLAFAYASGGDMCVATTLPIELD</sequence>
<name>A0ABR9N514_9MICO</name>
<dbReference type="Proteomes" id="UP000625527">
    <property type="component" value="Unassembled WGS sequence"/>
</dbReference>
<organism evidence="2 3">
    <name type="scientific">Myceligenerans pegani</name>
    <dbReference type="NCBI Taxonomy" id="2776917"/>
    <lineage>
        <taxon>Bacteria</taxon>
        <taxon>Bacillati</taxon>
        <taxon>Actinomycetota</taxon>
        <taxon>Actinomycetes</taxon>
        <taxon>Micrococcales</taxon>
        <taxon>Promicromonosporaceae</taxon>
        <taxon>Myceligenerans</taxon>
    </lineage>
</organism>
<dbReference type="RefSeq" id="WP_192864966.1">
    <property type="nucleotide sequence ID" value="NZ_JADAQT010000108.1"/>
</dbReference>
<feature type="region of interest" description="Disordered" evidence="1">
    <location>
        <begin position="116"/>
        <end position="173"/>
    </location>
</feature>
<evidence type="ECO:0000313" key="3">
    <source>
        <dbReference type="Proteomes" id="UP000625527"/>
    </source>
</evidence>
<proteinExistence type="predicted"/>
<feature type="compositionally biased region" description="Polar residues" evidence="1">
    <location>
        <begin position="140"/>
        <end position="150"/>
    </location>
</feature>
<evidence type="ECO:0000313" key="2">
    <source>
        <dbReference type="EMBL" id="MBE1878440.1"/>
    </source>
</evidence>
<comment type="caution">
    <text evidence="2">The sequence shown here is derived from an EMBL/GenBank/DDBJ whole genome shotgun (WGS) entry which is preliminary data.</text>
</comment>